<dbReference type="Pfam" id="PF00916">
    <property type="entry name" value="Sulfate_transp"/>
    <property type="match status" value="1"/>
</dbReference>
<evidence type="ECO:0000313" key="7">
    <source>
        <dbReference type="EMBL" id="ODV66513.1"/>
    </source>
</evidence>
<feature type="transmembrane region" description="Helical" evidence="5">
    <location>
        <begin position="114"/>
        <end position="132"/>
    </location>
</feature>
<comment type="subcellular location">
    <subcellularLocation>
        <location evidence="1">Membrane</location>
        <topology evidence="1">Multi-pass membrane protein</topology>
    </subcellularLocation>
</comment>
<dbReference type="RefSeq" id="XP_020075580.1">
    <property type="nucleotide sequence ID" value="XM_020219772.1"/>
</dbReference>
<dbReference type="PROSITE" id="PS50801">
    <property type="entry name" value="STAS"/>
    <property type="match status" value="1"/>
</dbReference>
<gene>
    <name evidence="7" type="ORF">HYPBUDRAFT_140971</name>
</gene>
<feature type="transmembrane region" description="Helical" evidence="5">
    <location>
        <begin position="349"/>
        <end position="374"/>
    </location>
</feature>
<dbReference type="STRING" id="984485.A0A1E4RGX2"/>
<keyword evidence="3 5" id="KW-1133">Transmembrane helix</keyword>
<evidence type="ECO:0000313" key="8">
    <source>
        <dbReference type="Proteomes" id="UP000095085"/>
    </source>
</evidence>
<evidence type="ECO:0000256" key="2">
    <source>
        <dbReference type="ARBA" id="ARBA00022692"/>
    </source>
</evidence>
<dbReference type="GO" id="GO:0055085">
    <property type="term" value="P:transmembrane transport"/>
    <property type="evidence" value="ECO:0007669"/>
    <property type="project" value="InterPro"/>
</dbReference>
<dbReference type="GO" id="GO:0016020">
    <property type="term" value="C:membrane"/>
    <property type="evidence" value="ECO:0007669"/>
    <property type="project" value="UniProtKB-SubCell"/>
</dbReference>
<feature type="transmembrane region" description="Helical" evidence="5">
    <location>
        <begin position="65"/>
        <end position="88"/>
    </location>
</feature>
<name>A0A1E4RGX2_9ASCO</name>
<feature type="transmembrane region" description="Helical" evidence="5">
    <location>
        <begin position="320"/>
        <end position="343"/>
    </location>
</feature>
<keyword evidence="4 5" id="KW-0472">Membrane</keyword>
<feature type="transmembrane region" description="Helical" evidence="5">
    <location>
        <begin position="194"/>
        <end position="215"/>
    </location>
</feature>
<reference evidence="8" key="1">
    <citation type="submission" date="2016-05" db="EMBL/GenBank/DDBJ databases">
        <title>Comparative genomics of biotechnologically important yeasts.</title>
        <authorList>
            <consortium name="DOE Joint Genome Institute"/>
            <person name="Riley R."/>
            <person name="Haridas S."/>
            <person name="Wolfe K.H."/>
            <person name="Lopes M.R."/>
            <person name="Hittinger C.T."/>
            <person name="Goker M."/>
            <person name="Salamov A."/>
            <person name="Wisecaver J."/>
            <person name="Long T.M."/>
            <person name="Aerts A.L."/>
            <person name="Barry K."/>
            <person name="Choi C."/>
            <person name="Clum A."/>
            <person name="Coughlan A.Y."/>
            <person name="Deshpande S."/>
            <person name="Douglass A.P."/>
            <person name="Hanson S.J."/>
            <person name="Klenk H.-P."/>
            <person name="Labutti K."/>
            <person name="Lapidus A."/>
            <person name="Lindquist E."/>
            <person name="Lipzen A."/>
            <person name="Meier-Kolthoff J.P."/>
            <person name="Ohm R.A."/>
            <person name="Otillar R.P."/>
            <person name="Pangilinan J."/>
            <person name="Peng Y."/>
            <person name="Rokas A."/>
            <person name="Rosa C.A."/>
            <person name="Scheuner C."/>
            <person name="Sibirny A.A."/>
            <person name="Slot J.C."/>
            <person name="Stielow J.B."/>
            <person name="Sun H."/>
            <person name="Kurtzman C.P."/>
            <person name="Blackwell M."/>
            <person name="Grigoriev I.V."/>
            <person name="Jeffries T.W."/>
        </authorList>
    </citation>
    <scope>NUCLEOTIDE SEQUENCE [LARGE SCALE GENOMIC DNA]</scope>
    <source>
        <strain evidence="8">NRRL Y-1933</strain>
    </source>
</reference>
<sequence length="647" mass="72273">MKVNDESKFNLVAYISYYCPIIRWLPSYSMKNNLLGDFLAGVSMASFQIPYIMSITQSLAHLPPLLGLYSVIAGAFVYSIMGSVPVLVVGPAPSTALIYGNAIETIQNLDDKEIAASMSFCIGGILLGSGICRLGFLNNLLSRALLKGFIGAMGLIMIINELSIELGLHELSKHFPHKTTWDKIVFLGSHLDKIHWPTLIISSITLSIVLVVKSLKARLIKRYQSVVYFPELLLMVVVGTFLSYTLDWEKDGIDIVGDITSSVNEKTFLNNPFKWSKINLYKEVFATSFICSILGYFDSSTASKALEIKYNYNISSNRELVALGLTNLSVCFFGGLPCFGALGRSKINLLAGASSPMSVIIMAITVGIGILYLLPFLYYLPECILALSTTIIGITVLEEVPHDLRFYWQIAGYDEIFTFSLIFLTSVFWSAQAGVTLGIILAIIKVIRYSTHSNIQILGRIPNTSIFRNADELIEESFVSYNRSQDSLHFENLIHSIEQIEGILIIKIPESLNFANVGDLKNRLNRIEKYGTLLIHPSQPSIRDFNSNIKFIIFDCKGMNDIDTSATQLFKEILSKYCEDNIHIFFTRVSNNKKLRTKFTKSGIKSLVNENFSKDFPSFRNTHPTNMGDGFYLSIEDALKSVDLQNV</sequence>
<feature type="domain" description="STAS" evidence="6">
    <location>
        <begin position="493"/>
        <end position="642"/>
    </location>
</feature>
<evidence type="ECO:0000256" key="4">
    <source>
        <dbReference type="ARBA" id="ARBA00023136"/>
    </source>
</evidence>
<keyword evidence="2 5" id="KW-0812">Transmembrane</keyword>
<dbReference type="InterPro" id="IPR001902">
    <property type="entry name" value="SLC26A/SulP_fam"/>
</dbReference>
<evidence type="ECO:0000256" key="3">
    <source>
        <dbReference type="ARBA" id="ARBA00022989"/>
    </source>
</evidence>
<dbReference type="EMBL" id="KV454542">
    <property type="protein sequence ID" value="ODV66513.1"/>
    <property type="molecule type" value="Genomic_DNA"/>
</dbReference>
<dbReference type="SUPFAM" id="SSF52091">
    <property type="entry name" value="SpoIIaa-like"/>
    <property type="match status" value="1"/>
</dbReference>
<keyword evidence="8" id="KW-1185">Reference proteome</keyword>
<organism evidence="7 8">
    <name type="scientific">Hyphopichia burtonii NRRL Y-1933</name>
    <dbReference type="NCBI Taxonomy" id="984485"/>
    <lineage>
        <taxon>Eukaryota</taxon>
        <taxon>Fungi</taxon>
        <taxon>Dikarya</taxon>
        <taxon>Ascomycota</taxon>
        <taxon>Saccharomycotina</taxon>
        <taxon>Pichiomycetes</taxon>
        <taxon>Debaryomycetaceae</taxon>
        <taxon>Hyphopichia</taxon>
    </lineage>
</organism>
<proteinExistence type="predicted"/>
<feature type="transmembrane region" description="Helical" evidence="5">
    <location>
        <begin position="227"/>
        <end position="246"/>
    </location>
</feature>
<dbReference type="PANTHER" id="PTHR11814">
    <property type="entry name" value="SULFATE TRANSPORTER"/>
    <property type="match status" value="1"/>
</dbReference>
<dbReference type="CDD" id="cd07042">
    <property type="entry name" value="STAS_SulP_like_sulfate_transporter"/>
    <property type="match status" value="1"/>
</dbReference>
<dbReference type="Proteomes" id="UP000095085">
    <property type="component" value="Unassembled WGS sequence"/>
</dbReference>
<dbReference type="Gene3D" id="3.30.750.24">
    <property type="entry name" value="STAS domain"/>
    <property type="match status" value="1"/>
</dbReference>
<accession>A0A1E4RGX2</accession>
<evidence type="ECO:0000256" key="5">
    <source>
        <dbReference type="SAM" id="Phobius"/>
    </source>
</evidence>
<evidence type="ECO:0000256" key="1">
    <source>
        <dbReference type="ARBA" id="ARBA00004141"/>
    </source>
</evidence>
<feature type="transmembrane region" description="Helical" evidence="5">
    <location>
        <begin position="417"/>
        <end position="444"/>
    </location>
</feature>
<dbReference type="InterPro" id="IPR011547">
    <property type="entry name" value="SLC26A/SulP_dom"/>
</dbReference>
<dbReference type="AlphaFoldDB" id="A0A1E4RGX2"/>
<dbReference type="InterPro" id="IPR002645">
    <property type="entry name" value="STAS_dom"/>
</dbReference>
<protein>
    <recommendedName>
        <fullName evidence="6">STAS domain-containing protein</fullName>
    </recommendedName>
</protein>
<feature type="transmembrane region" description="Helical" evidence="5">
    <location>
        <begin position="34"/>
        <end position="53"/>
    </location>
</feature>
<dbReference type="OrthoDB" id="427213at2759"/>
<feature type="transmembrane region" description="Helical" evidence="5">
    <location>
        <begin position="144"/>
        <end position="164"/>
    </location>
</feature>
<evidence type="ECO:0000259" key="6">
    <source>
        <dbReference type="PROSITE" id="PS50801"/>
    </source>
</evidence>
<dbReference type="GeneID" id="30994322"/>
<dbReference type="Pfam" id="PF01740">
    <property type="entry name" value="STAS"/>
    <property type="match status" value="1"/>
</dbReference>
<dbReference type="InterPro" id="IPR036513">
    <property type="entry name" value="STAS_dom_sf"/>
</dbReference>